<dbReference type="AlphaFoldDB" id="A0A9Q0F3D7"/>
<reference evidence="8" key="2">
    <citation type="journal article" date="2023" name="Plants (Basel)">
        <title>Annotation of the Turnera subulata (Passifloraceae) Draft Genome Reveals the S-Locus Evolved after the Divergence of Turneroideae from Passifloroideae in a Stepwise Manner.</title>
        <authorList>
            <person name="Henning P.M."/>
            <person name="Roalson E.H."/>
            <person name="Mir W."/>
            <person name="McCubbin A.G."/>
            <person name="Shore J.S."/>
        </authorList>
    </citation>
    <scope>NUCLEOTIDE SEQUENCE</scope>
    <source>
        <strain evidence="8">F60SS</strain>
    </source>
</reference>
<evidence type="ECO:0000313" key="8">
    <source>
        <dbReference type="EMBL" id="KAJ4824183.1"/>
    </source>
</evidence>
<sequence>MGSKVPPPSADDVNITVDAAAKRCSPGKNKLKVPKRIHKAEREKLKREQLNELFLELASAVAIAQPNNGKASILCETTRLLKDLTQQIECLKKENTSLSSESNYVTVENSELKEENSALEVQIEKLQTELEAKAVQSKPDLNVPAPEFLRAEGHFQAESVGLPALDASLQQTPAVFVVPFRPDLQTYPMTNASYVSKPHARYPTPTDSWPSQLLGEQITTRKEVQFSHSNNIILNSGE</sequence>
<dbReference type="Proteomes" id="UP001141552">
    <property type="component" value="Unassembled WGS sequence"/>
</dbReference>
<comment type="subcellular location">
    <subcellularLocation>
        <location evidence="1">Nucleus</location>
    </subcellularLocation>
</comment>
<dbReference type="InterPro" id="IPR011598">
    <property type="entry name" value="bHLH_dom"/>
</dbReference>
<keyword evidence="6" id="KW-0175">Coiled coil</keyword>
<dbReference type="PROSITE" id="PS50888">
    <property type="entry name" value="BHLH"/>
    <property type="match status" value="1"/>
</dbReference>
<dbReference type="SUPFAM" id="SSF47459">
    <property type="entry name" value="HLH, helix-loop-helix DNA-binding domain"/>
    <property type="match status" value="1"/>
</dbReference>
<feature type="coiled-coil region" evidence="6">
    <location>
        <begin position="81"/>
        <end position="136"/>
    </location>
</feature>
<evidence type="ECO:0000256" key="2">
    <source>
        <dbReference type="ARBA" id="ARBA00023015"/>
    </source>
</evidence>
<dbReference type="OrthoDB" id="1931098at2759"/>
<gene>
    <name evidence="8" type="ORF">Tsubulata_011919</name>
</gene>
<feature type="domain" description="BHLH" evidence="7">
    <location>
        <begin position="34"/>
        <end position="84"/>
    </location>
</feature>
<comment type="caution">
    <text evidence="8">The sequence shown here is derived from an EMBL/GenBank/DDBJ whole genome shotgun (WGS) entry which is preliminary data.</text>
</comment>
<dbReference type="EMBL" id="JAKUCV010007250">
    <property type="protein sequence ID" value="KAJ4824183.1"/>
    <property type="molecule type" value="Genomic_DNA"/>
</dbReference>
<keyword evidence="5" id="KW-0539">Nucleus</keyword>
<evidence type="ECO:0000256" key="5">
    <source>
        <dbReference type="ARBA" id="ARBA00023242"/>
    </source>
</evidence>
<evidence type="ECO:0000259" key="7">
    <source>
        <dbReference type="PROSITE" id="PS50888"/>
    </source>
</evidence>
<evidence type="ECO:0000313" key="9">
    <source>
        <dbReference type="Proteomes" id="UP001141552"/>
    </source>
</evidence>
<reference evidence="8" key="1">
    <citation type="submission" date="2022-02" db="EMBL/GenBank/DDBJ databases">
        <authorList>
            <person name="Henning P.M."/>
            <person name="McCubbin A.G."/>
            <person name="Shore J.S."/>
        </authorList>
    </citation>
    <scope>NUCLEOTIDE SEQUENCE</scope>
    <source>
        <strain evidence="8">F60SS</strain>
        <tissue evidence="8">Leaves</tissue>
    </source>
</reference>
<protein>
    <recommendedName>
        <fullName evidence="7">BHLH domain-containing protein</fullName>
    </recommendedName>
</protein>
<keyword evidence="4" id="KW-0804">Transcription</keyword>
<accession>A0A9Q0F3D7</accession>
<evidence type="ECO:0000256" key="1">
    <source>
        <dbReference type="ARBA" id="ARBA00004123"/>
    </source>
</evidence>
<dbReference type="InterPro" id="IPR057075">
    <property type="entry name" value="bHLH_IRO3"/>
</dbReference>
<evidence type="ECO:0000256" key="6">
    <source>
        <dbReference type="SAM" id="Coils"/>
    </source>
</evidence>
<proteinExistence type="predicted"/>
<dbReference type="Gene3D" id="4.10.280.10">
    <property type="entry name" value="Helix-loop-helix DNA-binding domain"/>
    <property type="match status" value="1"/>
</dbReference>
<dbReference type="Pfam" id="PF23177">
    <property type="entry name" value="bHLH_IRO3"/>
    <property type="match status" value="1"/>
</dbReference>
<evidence type="ECO:0000256" key="3">
    <source>
        <dbReference type="ARBA" id="ARBA00023125"/>
    </source>
</evidence>
<keyword evidence="9" id="KW-1185">Reference proteome</keyword>
<organism evidence="8 9">
    <name type="scientific">Turnera subulata</name>
    <dbReference type="NCBI Taxonomy" id="218843"/>
    <lineage>
        <taxon>Eukaryota</taxon>
        <taxon>Viridiplantae</taxon>
        <taxon>Streptophyta</taxon>
        <taxon>Embryophyta</taxon>
        <taxon>Tracheophyta</taxon>
        <taxon>Spermatophyta</taxon>
        <taxon>Magnoliopsida</taxon>
        <taxon>eudicotyledons</taxon>
        <taxon>Gunneridae</taxon>
        <taxon>Pentapetalae</taxon>
        <taxon>rosids</taxon>
        <taxon>fabids</taxon>
        <taxon>Malpighiales</taxon>
        <taxon>Passifloraceae</taxon>
        <taxon>Turnera</taxon>
    </lineage>
</organism>
<evidence type="ECO:0000256" key="4">
    <source>
        <dbReference type="ARBA" id="ARBA00023163"/>
    </source>
</evidence>
<dbReference type="PANTHER" id="PTHR47075">
    <property type="entry name" value="TRANSCRIPTION FACTOR BHLH47"/>
    <property type="match status" value="1"/>
</dbReference>
<name>A0A9Q0F3D7_9ROSI</name>
<dbReference type="PANTHER" id="PTHR47075:SF9">
    <property type="entry name" value="TRANSCRIPTION FACTOR BHLH47"/>
    <property type="match status" value="1"/>
</dbReference>
<dbReference type="GO" id="GO:0003677">
    <property type="term" value="F:DNA binding"/>
    <property type="evidence" value="ECO:0007669"/>
    <property type="project" value="UniProtKB-KW"/>
</dbReference>
<keyword evidence="2" id="KW-0805">Transcription regulation</keyword>
<dbReference type="GO" id="GO:0046983">
    <property type="term" value="F:protein dimerization activity"/>
    <property type="evidence" value="ECO:0007669"/>
    <property type="project" value="InterPro"/>
</dbReference>
<dbReference type="GO" id="GO:0005634">
    <property type="term" value="C:nucleus"/>
    <property type="evidence" value="ECO:0007669"/>
    <property type="project" value="UniProtKB-SubCell"/>
</dbReference>
<dbReference type="InterPro" id="IPR036638">
    <property type="entry name" value="HLH_DNA-bd_sf"/>
</dbReference>
<keyword evidence="3" id="KW-0238">DNA-binding</keyword>